<feature type="region of interest" description="Disordered" evidence="1">
    <location>
        <begin position="1"/>
        <end position="87"/>
    </location>
</feature>
<feature type="compositionally biased region" description="Low complexity" evidence="1">
    <location>
        <begin position="15"/>
        <end position="27"/>
    </location>
</feature>
<dbReference type="EnsemblPlants" id="TuG1812G0300000071.01.T01">
    <property type="protein sequence ID" value="TuG1812G0300000071.01.T01.cds388924"/>
    <property type="gene ID" value="TuG1812G0300000071.01"/>
</dbReference>
<accession>A0A8R7PLF2</accession>
<evidence type="ECO:0000313" key="3">
    <source>
        <dbReference type="Proteomes" id="UP000015106"/>
    </source>
</evidence>
<dbReference type="Gramene" id="TuG1812G0300000071.01.T01">
    <property type="protein sequence ID" value="TuG1812G0300000071.01.T01.cds388924"/>
    <property type="gene ID" value="TuG1812G0300000071.01"/>
</dbReference>
<proteinExistence type="predicted"/>
<dbReference type="EnsemblPlants" id="TuG1812G0300000079.01.T01">
    <property type="protein sequence ID" value="TuG1812G0300000079.01.T01.cds393891"/>
    <property type="gene ID" value="TuG1812G0300000079.01"/>
</dbReference>
<keyword evidence="3" id="KW-1185">Reference proteome</keyword>
<organism evidence="2 3">
    <name type="scientific">Triticum urartu</name>
    <name type="common">Red wild einkorn</name>
    <name type="synonym">Crithodium urartu</name>
    <dbReference type="NCBI Taxonomy" id="4572"/>
    <lineage>
        <taxon>Eukaryota</taxon>
        <taxon>Viridiplantae</taxon>
        <taxon>Streptophyta</taxon>
        <taxon>Embryophyta</taxon>
        <taxon>Tracheophyta</taxon>
        <taxon>Spermatophyta</taxon>
        <taxon>Magnoliopsida</taxon>
        <taxon>Liliopsida</taxon>
        <taxon>Poales</taxon>
        <taxon>Poaceae</taxon>
        <taxon>BOP clade</taxon>
        <taxon>Pooideae</taxon>
        <taxon>Triticodae</taxon>
        <taxon>Triticeae</taxon>
        <taxon>Triticinae</taxon>
        <taxon>Triticum</taxon>
    </lineage>
</organism>
<reference evidence="2" key="3">
    <citation type="submission" date="2022-06" db="UniProtKB">
        <authorList>
            <consortium name="EnsemblPlants"/>
        </authorList>
    </citation>
    <scope>IDENTIFICATION</scope>
</reference>
<name>A0A8R7PLF2_TRIUA</name>
<feature type="compositionally biased region" description="Pro residues" evidence="1">
    <location>
        <begin position="40"/>
        <end position="60"/>
    </location>
</feature>
<sequence>MGRRRPPLNQPPPIHLSISPASPLSLPWRRSPLQHRRRPQPWPPPPLPSLARDPLPPPTPLQSRRWRTTTPTGDLPPSLPPEIYGCGNSGRNPPIAHGWMGTGHRRRIRTHLLSGDPAAMALVICYCIVYCFNHDAVIYCLNHDVGSSSTSTTRAGIRPSPAMVTADLRP</sequence>
<evidence type="ECO:0000313" key="2">
    <source>
        <dbReference type="EnsemblPlants" id="TuG1812G0300000079.01.T01.cds393891"/>
    </source>
</evidence>
<dbReference type="AlphaFoldDB" id="A0A8R7PLF2"/>
<dbReference type="Proteomes" id="UP000015106">
    <property type="component" value="Chromosome 3"/>
</dbReference>
<dbReference type="Gramene" id="TuG1812G0300000079.01.T01">
    <property type="protein sequence ID" value="TuG1812G0300000079.01.T01.cds393891"/>
    <property type="gene ID" value="TuG1812G0300000079.01"/>
</dbReference>
<protein>
    <submittedName>
        <fullName evidence="2">Uncharacterized protein</fullName>
    </submittedName>
</protein>
<reference evidence="3" key="1">
    <citation type="journal article" date="2013" name="Nature">
        <title>Draft genome of the wheat A-genome progenitor Triticum urartu.</title>
        <authorList>
            <person name="Ling H.Q."/>
            <person name="Zhao S."/>
            <person name="Liu D."/>
            <person name="Wang J."/>
            <person name="Sun H."/>
            <person name="Zhang C."/>
            <person name="Fan H."/>
            <person name="Li D."/>
            <person name="Dong L."/>
            <person name="Tao Y."/>
            <person name="Gao C."/>
            <person name="Wu H."/>
            <person name="Li Y."/>
            <person name="Cui Y."/>
            <person name="Guo X."/>
            <person name="Zheng S."/>
            <person name="Wang B."/>
            <person name="Yu K."/>
            <person name="Liang Q."/>
            <person name="Yang W."/>
            <person name="Lou X."/>
            <person name="Chen J."/>
            <person name="Feng M."/>
            <person name="Jian J."/>
            <person name="Zhang X."/>
            <person name="Luo G."/>
            <person name="Jiang Y."/>
            <person name="Liu J."/>
            <person name="Wang Z."/>
            <person name="Sha Y."/>
            <person name="Zhang B."/>
            <person name="Wu H."/>
            <person name="Tang D."/>
            <person name="Shen Q."/>
            <person name="Xue P."/>
            <person name="Zou S."/>
            <person name="Wang X."/>
            <person name="Liu X."/>
            <person name="Wang F."/>
            <person name="Yang Y."/>
            <person name="An X."/>
            <person name="Dong Z."/>
            <person name="Zhang K."/>
            <person name="Zhang X."/>
            <person name="Luo M.C."/>
            <person name="Dvorak J."/>
            <person name="Tong Y."/>
            <person name="Wang J."/>
            <person name="Yang H."/>
            <person name="Li Z."/>
            <person name="Wang D."/>
            <person name="Zhang A."/>
            <person name="Wang J."/>
        </authorList>
    </citation>
    <scope>NUCLEOTIDE SEQUENCE</scope>
    <source>
        <strain evidence="3">cv. G1812</strain>
    </source>
</reference>
<reference evidence="2" key="2">
    <citation type="submission" date="2018-03" db="EMBL/GenBank/DDBJ databases">
        <title>The Triticum urartu genome reveals the dynamic nature of wheat genome evolution.</title>
        <authorList>
            <person name="Ling H."/>
            <person name="Ma B."/>
            <person name="Shi X."/>
            <person name="Liu H."/>
            <person name="Dong L."/>
            <person name="Sun H."/>
            <person name="Cao Y."/>
            <person name="Gao Q."/>
            <person name="Zheng S."/>
            <person name="Li Y."/>
            <person name="Yu Y."/>
            <person name="Du H."/>
            <person name="Qi M."/>
            <person name="Li Y."/>
            <person name="Yu H."/>
            <person name="Cui Y."/>
            <person name="Wang N."/>
            <person name="Chen C."/>
            <person name="Wu H."/>
            <person name="Zhao Y."/>
            <person name="Zhang J."/>
            <person name="Li Y."/>
            <person name="Zhou W."/>
            <person name="Zhang B."/>
            <person name="Hu W."/>
            <person name="Eijk M."/>
            <person name="Tang J."/>
            <person name="Witsenboer H."/>
            <person name="Zhao S."/>
            <person name="Li Z."/>
            <person name="Zhang A."/>
            <person name="Wang D."/>
            <person name="Liang C."/>
        </authorList>
    </citation>
    <scope>NUCLEOTIDE SEQUENCE [LARGE SCALE GENOMIC DNA]</scope>
    <source>
        <strain evidence="2">cv. G1812</strain>
    </source>
</reference>
<evidence type="ECO:0000256" key="1">
    <source>
        <dbReference type="SAM" id="MobiDB-lite"/>
    </source>
</evidence>